<dbReference type="AlphaFoldDB" id="A0A923HNS2"/>
<keyword evidence="1" id="KW-0732">Signal</keyword>
<keyword evidence="3" id="KW-1185">Reference proteome</keyword>
<dbReference type="RefSeq" id="WP_186916548.1">
    <property type="nucleotide sequence ID" value="NZ_JACOFZ010000003.1"/>
</dbReference>
<reference evidence="2" key="1">
    <citation type="submission" date="2020-08" db="EMBL/GenBank/DDBJ databases">
        <title>Novel species isolated from subtropical streams in China.</title>
        <authorList>
            <person name="Lu H."/>
        </authorList>
    </citation>
    <scope>NUCLEOTIDE SEQUENCE</scope>
    <source>
        <strain evidence="2">LX22W</strain>
    </source>
</reference>
<dbReference type="EMBL" id="JACOFZ010000003">
    <property type="protein sequence ID" value="MBC3881788.1"/>
    <property type="molecule type" value="Genomic_DNA"/>
</dbReference>
<organism evidence="2 3">
    <name type="scientific">Undibacterium nitidum</name>
    <dbReference type="NCBI Taxonomy" id="2762298"/>
    <lineage>
        <taxon>Bacteria</taxon>
        <taxon>Pseudomonadati</taxon>
        <taxon>Pseudomonadota</taxon>
        <taxon>Betaproteobacteria</taxon>
        <taxon>Burkholderiales</taxon>
        <taxon>Oxalobacteraceae</taxon>
        <taxon>Undibacterium</taxon>
    </lineage>
</organism>
<dbReference type="Proteomes" id="UP000627446">
    <property type="component" value="Unassembled WGS sequence"/>
</dbReference>
<protein>
    <recommendedName>
        <fullName evidence="4">DUF4148 domain-containing protein</fullName>
    </recommendedName>
</protein>
<evidence type="ECO:0008006" key="4">
    <source>
        <dbReference type="Google" id="ProtNLM"/>
    </source>
</evidence>
<name>A0A923HNS2_9BURK</name>
<evidence type="ECO:0000313" key="3">
    <source>
        <dbReference type="Proteomes" id="UP000627446"/>
    </source>
</evidence>
<comment type="caution">
    <text evidence="2">The sequence shown here is derived from an EMBL/GenBank/DDBJ whole genome shotgun (WGS) entry which is preliminary data.</text>
</comment>
<evidence type="ECO:0000313" key="2">
    <source>
        <dbReference type="EMBL" id="MBC3881788.1"/>
    </source>
</evidence>
<feature type="chain" id="PRO_5037863153" description="DUF4148 domain-containing protein" evidence="1">
    <location>
        <begin position="25"/>
        <end position="93"/>
    </location>
</feature>
<gene>
    <name evidence="2" type="ORF">H8K36_10415</name>
</gene>
<feature type="signal peptide" evidence="1">
    <location>
        <begin position="1"/>
        <end position="24"/>
    </location>
</feature>
<sequence length="93" mass="9927">MKKLSVITAASFIALLALTGSANAVQTSADAQVKAATQTVTISAKKMSLEEKRAFDLQSSGFQTVVISAKRLTAEQKAAIDQQDRQWQAAQSK</sequence>
<accession>A0A923HNS2</accession>
<evidence type="ECO:0000256" key="1">
    <source>
        <dbReference type="SAM" id="SignalP"/>
    </source>
</evidence>
<proteinExistence type="predicted"/>